<organism evidence="1 2">
    <name type="scientific">Acidicapsa dinghuensis</name>
    <dbReference type="NCBI Taxonomy" id="2218256"/>
    <lineage>
        <taxon>Bacteria</taxon>
        <taxon>Pseudomonadati</taxon>
        <taxon>Acidobacteriota</taxon>
        <taxon>Terriglobia</taxon>
        <taxon>Terriglobales</taxon>
        <taxon>Acidobacteriaceae</taxon>
        <taxon>Acidicapsa</taxon>
    </lineage>
</organism>
<dbReference type="RefSeq" id="WP_263334521.1">
    <property type="nucleotide sequence ID" value="NZ_JAGSYH010000002.1"/>
</dbReference>
<accession>A0ABW1E9R4</accession>
<sequence length="80" mass="8665">MAIFMDTGGGDIYGGPSKEAVLAQMQADSDDFDIAGAFEVPGTQKMRVSDENDEPTDELTTLEEEYDESLGVYCVASENF</sequence>
<evidence type="ECO:0000313" key="1">
    <source>
        <dbReference type="EMBL" id="MFC5861064.1"/>
    </source>
</evidence>
<dbReference type="Proteomes" id="UP001596091">
    <property type="component" value="Unassembled WGS sequence"/>
</dbReference>
<comment type="caution">
    <text evidence="1">The sequence shown here is derived from an EMBL/GenBank/DDBJ whole genome shotgun (WGS) entry which is preliminary data.</text>
</comment>
<keyword evidence="2" id="KW-1185">Reference proteome</keyword>
<dbReference type="EMBL" id="JBHSPH010000001">
    <property type="protein sequence ID" value="MFC5861064.1"/>
    <property type="molecule type" value="Genomic_DNA"/>
</dbReference>
<protein>
    <submittedName>
        <fullName evidence="1">Uncharacterized protein</fullName>
    </submittedName>
</protein>
<name>A0ABW1E9R4_9BACT</name>
<evidence type="ECO:0000313" key="2">
    <source>
        <dbReference type="Proteomes" id="UP001596091"/>
    </source>
</evidence>
<reference evidence="2" key="1">
    <citation type="journal article" date="2019" name="Int. J. Syst. Evol. Microbiol.">
        <title>The Global Catalogue of Microorganisms (GCM) 10K type strain sequencing project: providing services to taxonomists for standard genome sequencing and annotation.</title>
        <authorList>
            <consortium name="The Broad Institute Genomics Platform"/>
            <consortium name="The Broad Institute Genome Sequencing Center for Infectious Disease"/>
            <person name="Wu L."/>
            <person name="Ma J."/>
        </authorList>
    </citation>
    <scope>NUCLEOTIDE SEQUENCE [LARGE SCALE GENOMIC DNA]</scope>
    <source>
        <strain evidence="2">JCM 4087</strain>
    </source>
</reference>
<proteinExistence type="predicted"/>
<gene>
    <name evidence="1" type="ORF">ACFPT7_02030</name>
</gene>